<evidence type="ECO:0000313" key="3">
    <source>
        <dbReference type="Proteomes" id="UP000306628"/>
    </source>
</evidence>
<accession>A0A5S4GJ53</accession>
<keyword evidence="1" id="KW-0812">Transmembrane</keyword>
<feature type="transmembrane region" description="Helical" evidence="1">
    <location>
        <begin position="94"/>
        <end position="112"/>
    </location>
</feature>
<keyword evidence="3" id="KW-1185">Reference proteome</keyword>
<gene>
    <name evidence="2" type="ORF">ETD85_21165</name>
</gene>
<reference evidence="2 3" key="1">
    <citation type="submission" date="2019-05" db="EMBL/GenBank/DDBJ databases">
        <title>Draft genome sequence of Nonomuraea zeae DSM 100528.</title>
        <authorList>
            <person name="Saricaoglu S."/>
            <person name="Isik K."/>
        </authorList>
    </citation>
    <scope>NUCLEOTIDE SEQUENCE [LARGE SCALE GENOMIC DNA]</scope>
    <source>
        <strain evidence="2 3">DSM 100528</strain>
    </source>
</reference>
<name>A0A5S4GJ53_9ACTN</name>
<feature type="transmembrane region" description="Helical" evidence="1">
    <location>
        <begin position="24"/>
        <end position="48"/>
    </location>
</feature>
<comment type="caution">
    <text evidence="2">The sequence shown here is derived from an EMBL/GenBank/DDBJ whole genome shotgun (WGS) entry which is preliminary data.</text>
</comment>
<evidence type="ECO:0000313" key="2">
    <source>
        <dbReference type="EMBL" id="TMR32987.1"/>
    </source>
</evidence>
<dbReference type="Proteomes" id="UP000306628">
    <property type="component" value="Unassembled WGS sequence"/>
</dbReference>
<dbReference type="AlphaFoldDB" id="A0A5S4GJ53"/>
<dbReference type="EMBL" id="VCKX01000062">
    <property type="protein sequence ID" value="TMR32987.1"/>
    <property type="molecule type" value="Genomic_DNA"/>
</dbReference>
<evidence type="ECO:0000256" key="1">
    <source>
        <dbReference type="SAM" id="Phobius"/>
    </source>
</evidence>
<keyword evidence="1" id="KW-1133">Transmembrane helix</keyword>
<feature type="transmembrane region" description="Helical" evidence="1">
    <location>
        <begin position="60"/>
        <end position="82"/>
    </location>
</feature>
<sequence length="117" mass="11967">MPLIDQGILADHIKAGYPAYEPGAISAAVTAYLVILSAVGGLGILGWLSVAWAARVGKRWAHPLAIGLLAAAVCFAIAALTVRDTSGDVGLAPLLGWLQVLPCAAGLAAIVLRRSTR</sequence>
<keyword evidence="1" id="KW-0472">Membrane</keyword>
<protein>
    <submittedName>
        <fullName evidence="2">Uncharacterized protein</fullName>
    </submittedName>
</protein>
<organism evidence="2 3">
    <name type="scientific">Nonomuraea zeae</name>
    <dbReference type="NCBI Taxonomy" id="1642303"/>
    <lineage>
        <taxon>Bacteria</taxon>
        <taxon>Bacillati</taxon>
        <taxon>Actinomycetota</taxon>
        <taxon>Actinomycetes</taxon>
        <taxon>Streptosporangiales</taxon>
        <taxon>Streptosporangiaceae</taxon>
        <taxon>Nonomuraea</taxon>
    </lineage>
</organism>
<proteinExistence type="predicted"/>